<sequence length="54" mass="6272">MEEIEFFVLEDALCKEGTQLFQVEIFSGNVNRLLFFFRLDCHFGGDKALEQALI</sequence>
<comment type="caution">
    <text evidence="1">The sequence shown here is derived from an EMBL/GenBank/DDBJ whole genome shotgun (WGS) entry which is preliminary data.</text>
</comment>
<dbReference type="Proteomes" id="UP001589654">
    <property type="component" value="Unassembled WGS sequence"/>
</dbReference>
<protein>
    <submittedName>
        <fullName evidence="1">Uncharacterized protein</fullName>
    </submittedName>
</protein>
<name>A0ABV5J398_9BACT</name>
<accession>A0ABV5J398</accession>
<dbReference type="RefSeq" id="WP_290247287.1">
    <property type="nucleotide sequence ID" value="NZ_JAUFQT010000001.1"/>
</dbReference>
<keyword evidence="2" id="KW-1185">Reference proteome</keyword>
<evidence type="ECO:0000313" key="2">
    <source>
        <dbReference type="Proteomes" id="UP001589654"/>
    </source>
</evidence>
<dbReference type="EMBL" id="JBHMEW010000046">
    <property type="protein sequence ID" value="MFB9211296.1"/>
    <property type="molecule type" value="Genomic_DNA"/>
</dbReference>
<organism evidence="1 2">
    <name type="scientific">Echinicola jeungdonensis</name>
    <dbReference type="NCBI Taxonomy" id="709343"/>
    <lineage>
        <taxon>Bacteria</taxon>
        <taxon>Pseudomonadati</taxon>
        <taxon>Bacteroidota</taxon>
        <taxon>Cytophagia</taxon>
        <taxon>Cytophagales</taxon>
        <taxon>Cyclobacteriaceae</taxon>
        <taxon>Echinicola</taxon>
    </lineage>
</organism>
<reference evidence="1 2" key="1">
    <citation type="submission" date="2024-09" db="EMBL/GenBank/DDBJ databases">
        <authorList>
            <person name="Sun Q."/>
            <person name="Mori K."/>
        </authorList>
    </citation>
    <scope>NUCLEOTIDE SEQUENCE [LARGE SCALE GENOMIC DNA]</scope>
    <source>
        <strain evidence="1 2">CECT 7682</strain>
    </source>
</reference>
<gene>
    <name evidence="1" type="ORF">ACFFUR_05715</name>
</gene>
<proteinExistence type="predicted"/>
<evidence type="ECO:0000313" key="1">
    <source>
        <dbReference type="EMBL" id="MFB9211296.1"/>
    </source>
</evidence>